<gene>
    <name evidence="4" type="ORF">DASB73_020890</name>
</gene>
<evidence type="ECO:0000313" key="4">
    <source>
        <dbReference type="EMBL" id="GMM51131.1"/>
    </source>
</evidence>
<organism evidence="4 5">
    <name type="scientific">Starmerella bacillaris</name>
    <name type="common">Yeast</name>
    <name type="synonym">Candida zemplinina</name>
    <dbReference type="NCBI Taxonomy" id="1247836"/>
    <lineage>
        <taxon>Eukaryota</taxon>
        <taxon>Fungi</taxon>
        <taxon>Dikarya</taxon>
        <taxon>Ascomycota</taxon>
        <taxon>Saccharomycotina</taxon>
        <taxon>Dipodascomycetes</taxon>
        <taxon>Dipodascales</taxon>
        <taxon>Trichomonascaceae</taxon>
        <taxon>Starmerella</taxon>
    </lineage>
</organism>
<dbReference type="Proteomes" id="UP001362899">
    <property type="component" value="Unassembled WGS sequence"/>
</dbReference>
<dbReference type="InterPro" id="IPR001806">
    <property type="entry name" value="Small_GTPase"/>
</dbReference>
<evidence type="ECO:0000256" key="3">
    <source>
        <dbReference type="SAM" id="MobiDB-lite"/>
    </source>
</evidence>
<dbReference type="GO" id="GO:0016020">
    <property type="term" value="C:membrane"/>
    <property type="evidence" value="ECO:0007669"/>
    <property type="project" value="InterPro"/>
</dbReference>
<evidence type="ECO:0000313" key="5">
    <source>
        <dbReference type="Proteomes" id="UP001362899"/>
    </source>
</evidence>
<dbReference type="AlphaFoldDB" id="A0AAV5RKI8"/>
<dbReference type="PROSITE" id="PS51421">
    <property type="entry name" value="RAS"/>
    <property type="match status" value="1"/>
</dbReference>
<protein>
    <submittedName>
        <fullName evidence="4">Uncharacterized protein</fullName>
    </submittedName>
</protein>
<dbReference type="PROSITE" id="PS51419">
    <property type="entry name" value="RAB"/>
    <property type="match status" value="1"/>
</dbReference>
<keyword evidence="1" id="KW-0547">Nucleotide-binding</keyword>
<dbReference type="PANTHER" id="PTHR24070">
    <property type="entry name" value="RAS, DI-RAS, AND RHEB FAMILY MEMBERS OF SMALL GTPASE SUPERFAMILY"/>
    <property type="match status" value="1"/>
</dbReference>
<comment type="caution">
    <text evidence="4">The sequence shown here is derived from an EMBL/GenBank/DDBJ whole genome shotgun (WGS) entry which is preliminary data.</text>
</comment>
<dbReference type="InterPro" id="IPR020849">
    <property type="entry name" value="Small_GTPase_Ras-type"/>
</dbReference>
<dbReference type="PRINTS" id="PR00449">
    <property type="entry name" value="RASTRNSFRMNG"/>
</dbReference>
<dbReference type="InterPro" id="IPR027417">
    <property type="entry name" value="P-loop_NTPase"/>
</dbReference>
<dbReference type="NCBIfam" id="TIGR00231">
    <property type="entry name" value="small_GTP"/>
    <property type="match status" value="1"/>
</dbReference>
<dbReference type="GO" id="GO:0007165">
    <property type="term" value="P:signal transduction"/>
    <property type="evidence" value="ECO:0007669"/>
    <property type="project" value="InterPro"/>
</dbReference>
<sequence length="307" mass="34729">MFEFNIVLLGNSKAGKTCLVTCYEGRPFQEAYEPTIEDLYTRPTRIDGHYSLLKILDTEGVEQFHDMREVYIRGSDAFILVYDTTDANSLTVLEDLNFQIRELKGKGAAIFLVGTKRDLIHDRSETTKLAAKMASKLHMTHMLASAKNPNSVKEVFDAVTKQLEAIAASAEPKRDSNSISSASVETWLYTPAERKREIKHHQPVLKRSALKLKKSMSKINKSKSMRNIRNVLSSASLKLKTGESKSGPNSPHEQYTEFKDMEMPNTKDVNEVIDLNINHVTQTKLDEKPHIIDVRGKSKEKHGCFIM</sequence>
<dbReference type="SMART" id="SM00173">
    <property type="entry name" value="RAS"/>
    <property type="match status" value="1"/>
</dbReference>
<name>A0AAV5RKI8_STABA</name>
<accession>A0AAV5RKI8</accession>
<dbReference type="GO" id="GO:0005525">
    <property type="term" value="F:GTP binding"/>
    <property type="evidence" value="ECO:0007669"/>
    <property type="project" value="UniProtKB-KW"/>
</dbReference>
<evidence type="ECO:0000256" key="2">
    <source>
        <dbReference type="ARBA" id="ARBA00023134"/>
    </source>
</evidence>
<feature type="region of interest" description="Disordered" evidence="3">
    <location>
        <begin position="234"/>
        <end position="263"/>
    </location>
</feature>
<reference evidence="4 5" key="1">
    <citation type="journal article" date="2023" name="Elife">
        <title>Identification of key yeast species and microbe-microbe interactions impacting larval growth of Drosophila in the wild.</title>
        <authorList>
            <person name="Mure A."/>
            <person name="Sugiura Y."/>
            <person name="Maeda R."/>
            <person name="Honda K."/>
            <person name="Sakurai N."/>
            <person name="Takahashi Y."/>
            <person name="Watada M."/>
            <person name="Katoh T."/>
            <person name="Gotoh A."/>
            <person name="Gotoh Y."/>
            <person name="Taniguchi I."/>
            <person name="Nakamura K."/>
            <person name="Hayashi T."/>
            <person name="Katayama T."/>
            <person name="Uemura T."/>
            <person name="Hattori Y."/>
        </authorList>
    </citation>
    <scope>NUCLEOTIDE SEQUENCE [LARGE SCALE GENOMIC DNA]</scope>
    <source>
        <strain evidence="4 5">SB-73</strain>
    </source>
</reference>
<feature type="compositionally biased region" description="Polar residues" evidence="3">
    <location>
        <begin position="244"/>
        <end position="253"/>
    </location>
</feature>
<dbReference type="EMBL" id="BTGC01000003">
    <property type="protein sequence ID" value="GMM51131.1"/>
    <property type="molecule type" value="Genomic_DNA"/>
</dbReference>
<dbReference type="SMART" id="SM00174">
    <property type="entry name" value="RHO"/>
    <property type="match status" value="1"/>
</dbReference>
<dbReference type="SMART" id="SM00175">
    <property type="entry name" value="RAB"/>
    <property type="match status" value="1"/>
</dbReference>
<dbReference type="SUPFAM" id="SSF52540">
    <property type="entry name" value="P-loop containing nucleoside triphosphate hydrolases"/>
    <property type="match status" value="1"/>
</dbReference>
<dbReference type="Pfam" id="PF00071">
    <property type="entry name" value="Ras"/>
    <property type="match status" value="1"/>
</dbReference>
<proteinExistence type="predicted"/>
<dbReference type="FunFam" id="3.40.50.300:FF:001447">
    <property type="entry name" value="Ras-related protein Rab-1B"/>
    <property type="match status" value="1"/>
</dbReference>
<dbReference type="InterPro" id="IPR005225">
    <property type="entry name" value="Small_GTP-bd"/>
</dbReference>
<dbReference type="GO" id="GO:0003924">
    <property type="term" value="F:GTPase activity"/>
    <property type="evidence" value="ECO:0007669"/>
    <property type="project" value="InterPro"/>
</dbReference>
<evidence type="ECO:0000256" key="1">
    <source>
        <dbReference type="ARBA" id="ARBA00022741"/>
    </source>
</evidence>
<keyword evidence="5" id="KW-1185">Reference proteome</keyword>
<dbReference type="Gene3D" id="3.40.50.300">
    <property type="entry name" value="P-loop containing nucleotide triphosphate hydrolases"/>
    <property type="match status" value="1"/>
</dbReference>
<keyword evidence="2" id="KW-0342">GTP-binding</keyword>